<reference evidence="4" key="1">
    <citation type="submission" date="2017-02" db="UniProtKB">
        <authorList>
            <consortium name="WormBaseParasite"/>
        </authorList>
    </citation>
    <scope>IDENTIFICATION</scope>
</reference>
<dbReference type="AlphaFoldDB" id="A0A0N4YRE7"/>
<feature type="compositionally biased region" description="Low complexity" evidence="1">
    <location>
        <begin position="174"/>
        <end position="187"/>
    </location>
</feature>
<name>A0A0N4YRE7_NIPBR</name>
<feature type="compositionally biased region" description="Polar residues" evidence="1">
    <location>
        <begin position="25"/>
        <end position="36"/>
    </location>
</feature>
<accession>A0A0N4YRE7</accession>
<gene>
    <name evidence="2" type="ORF">NBR_LOCUS19820</name>
</gene>
<feature type="compositionally biased region" description="Basic and acidic residues" evidence="1">
    <location>
        <begin position="1"/>
        <end position="11"/>
    </location>
</feature>
<dbReference type="EMBL" id="UYSL01024523">
    <property type="protein sequence ID" value="VDL83556.1"/>
    <property type="molecule type" value="Genomic_DNA"/>
</dbReference>
<feature type="region of interest" description="Disordered" evidence="1">
    <location>
        <begin position="1"/>
        <end position="45"/>
    </location>
</feature>
<feature type="compositionally biased region" description="Basic and acidic residues" evidence="1">
    <location>
        <begin position="154"/>
        <end position="173"/>
    </location>
</feature>
<feature type="compositionally biased region" description="Polar residues" evidence="1">
    <location>
        <begin position="143"/>
        <end position="153"/>
    </location>
</feature>
<organism evidence="4">
    <name type="scientific">Nippostrongylus brasiliensis</name>
    <name type="common">Rat hookworm</name>
    <dbReference type="NCBI Taxonomy" id="27835"/>
    <lineage>
        <taxon>Eukaryota</taxon>
        <taxon>Metazoa</taxon>
        <taxon>Ecdysozoa</taxon>
        <taxon>Nematoda</taxon>
        <taxon>Chromadorea</taxon>
        <taxon>Rhabditida</taxon>
        <taxon>Rhabditina</taxon>
        <taxon>Rhabditomorpha</taxon>
        <taxon>Strongyloidea</taxon>
        <taxon>Heligmosomidae</taxon>
        <taxon>Nippostrongylus</taxon>
    </lineage>
</organism>
<evidence type="ECO:0000313" key="3">
    <source>
        <dbReference type="Proteomes" id="UP000271162"/>
    </source>
</evidence>
<feature type="compositionally biased region" description="Basic and acidic residues" evidence="1">
    <location>
        <begin position="124"/>
        <end position="142"/>
    </location>
</feature>
<evidence type="ECO:0000313" key="2">
    <source>
        <dbReference type="EMBL" id="VDL83556.1"/>
    </source>
</evidence>
<reference evidence="2 3" key="2">
    <citation type="submission" date="2018-11" db="EMBL/GenBank/DDBJ databases">
        <authorList>
            <consortium name="Pathogen Informatics"/>
        </authorList>
    </citation>
    <scope>NUCLEOTIDE SEQUENCE [LARGE SCALE GENOMIC DNA]</scope>
</reference>
<keyword evidence="3" id="KW-1185">Reference proteome</keyword>
<sequence length="328" mass="37093">MRNDTYQRDYQRGGFYDDGSGRGSRATNEQYSYSQGDQDRRYDSRDSGSLLLIPRFANHASFISKEWCQEFLALYGYSMSASDQYRDAGAGYDEPSRIGRLSSRGTYTPVPPKGAEDSVFSRPIGDDYYRDNSSRQSVRDRPPSSSYNRGQSDQYEHRDGHRRRDYDSREEMSNSRGSSNSYRSTGSAGNNRDLRDEREFVGSREDVATPVIDVADNRSLSLSNRTSLPGDSNLSEEVRTCLRIIRDFAFVHRNATSCGFKTIESIISHLPGGHNADYWIQLINQHLSEVEVVLFRKSEWNRVSEAGSSRPLGWQAGCPPCGARPLGF</sequence>
<evidence type="ECO:0000313" key="4">
    <source>
        <dbReference type="WBParaSite" id="NBR_0001981901-mRNA-1"/>
    </source>
</evidence>
<protein>
    <submittedName>
        <fullName evidence="4">Periphilin-1</fullName>
    </submittedName>
</protein>
<feature type="region of interest" description="Disordered" evidence="1">
    <location>
        <begin position="96"/>
        <end position="194"/>
    </location>
</feature>
<evidence type="ECO:0000256" key="1">
    <source>
        <dbReference type="SAM" id="MobiDB-lite"/>
    </source>
</evidence>
<dbReference type="Proteomes" id="UP000271162">
    <property type="component" value="Unassembled WGS sequence"/>
</dbReference>
<dbReference type="WBParaSite" id="NBR_0001981901-mRNA-1">
    <property type="protein sequence ID" value="NBR_0001981901-mRNA-1"/>
    <property type="gene ID" value="NBR_0001981901"/>
</dbReference>
<proteinExistence type="predicted"/>